<protein>
    <submittedName>
        <fullName evidence="1">Uncharacterized protein</fullName>
    </submittedName>
</protein>
<accession>A0ACC0IDK7</accession>
<proteinExistence type="predicted"/>
<reference evidence="1 2" key="1">
    <citation type="journal article" date="2022" name="Plant J.">
        <title>Chromosome-level genome of Camellia lanceoleosa provides a valuable resource for understanding genome evolution and self-incompatibility.</title>
        <authorList>
            <person name="Gong W."/>
            <person name="Xiao S."/>
            <person name="Wang L."/>
            <person name="Liao Z."/>
            <person name="Chang Y."/>
            <person name="Mo W."/>
            <person name="Hu G."/>
            <person name="Li W."/>
            <person name="Zhao G."/>
            <person name="Zhu H."/>
            <person name="Hu X."/>
            <person name="Ji K."/>
            <person name="Xiang X."/>
            <person name="Song Q."/>
            <person name="Yuan D."/>
            <person name="Jin S."/>
            <person name="Zhang L."/>
        </authorList>
    </citation>
    <scope>NUCLEOTIDE SEQUENCE [LARGE SCALE GENOMIC DNA]</scope>
    <source>
        <strain evidence="1">SQ_2022a</strain>
    </source>
</reference>
<evidence type="ECO:0000313" key="1">
    <source>
        <dbReference type="EMBL" id="KAI8023314.1"/>
    </source>
</evidence>
<evidence type="ECO:0000313" key="2">
    <source>
        <dbReference type="Proteomes" id="UP001060215"/>
    </source>
</evidence>
<dbReference type="EMBL" id="CM045763">
    <property type="protein sequence ID" value="KAI8023314.1"/>
    <property type="molecule type" value="Genomic_DNA"/>
</dbReference>
<gene>
    <name evidence="1" type="ORF">LOK49_LG03G03581</name>
</gene>
<sequence length="99" mass="10985">MEGYMEDLGAPLDSWEMADLEPSITRLMLSFHNNNSFSSNLPSSSSLSSASHDHLVYGSASSSLVMVQKVRDISEDVINFVDQFLREALQNPRGRLSGY</sequence>
<comment type="caution">
    <text evidence="1">The sequence shown here is derived from an EMBL/GenBank/DDBJ whole genome shotgun (WGS) entry which is preliminary data.</text>
</comment>
<keyword evidence="2" id="KW-1185">Reference proteome</keyword>
<organism evidence="1 2">
    <name type="scientific">Camellia lanceoleosa</name>
    <dbReference type="NCBI Taxonomy" id="1840588"/>
    <lineage>
        <taxon>Eukaryota</taxon>
        <taxon>Viridiplantae</taxon>
        <taxon>Streptophyta</taxon>
        <taxon>Embryophyta</taxon>
        <taxon>Tracheophyta</taxon>
        <taxon>Spermatophyta</taxon>
        <taxon>Magnoliopsida</taxon>
        <taxon>eudicotyledons</taxon>
        <taxon>Gunneridae</taxon>
        <taxon>Pentapetalae</taxon>
        <taxon>asterids</taxon>
        <taxon>Ericales</taxon>
        <taxon>Theaceae</taxon>
        <taxon>Camellia</taxon>
    </lineage>
</organism>
<dbReference type="Proteomes" id="UP001060215">
    <property type="component" value="Chromosome 6"/>
</dbReference>
<name>A0ACC0IDK7_9ERIC</name>